<dbReference type="Pfam" id="PF01323">
    <property type="entry name" value="DSBA"/>
    <property type="match status" value="1"/>
</dbReference>
<dbReference type="PANTHER" id="PTHR13887:SF41">
    <property type="entry name" value="THIOREDOXIN SUPERFAMILY PROTEIN"/>
    <property type="match status" value="1"/>
</dbReference>
<evidence type="ECO:0000313" key="3">
    <source>
        <dbReference type="Proteomes" id="UP000054481"/>
    </source>
</evidence>
<feature type="domain" description="DSBA-like thioredoxin" evidence="1">
    <location>
        <begin position="5"/>
        <end position="211"/>
    </location>
</feature>
<organism evidence="2 3">
    <name type="scientific">Hirsutella minnesotensis 3608</name>
    <dbReference type="NCBI Taxonomy" id="1043627"/>
    <lineage>
        <taxon>Eukaryota</taxon>
        <taxon>Fungi</taxon>
        <taxon>Dikarya</taxon>
        <taxon>Ascomycota</taxon>
        <taxon>Pezizomycotina</taxon>
        <taxon>Sordariomycetes</taxon>
        <taxon>Hypocreomycetidae</taxon>
        <taxon>Hypocreales</taxon>
        <taxon>Ophiocordycipitaceae</taxon>
        <taxon>Hirsutella</taxon>
    </lineage>
</organism>
<accession>A0A0F7ZKN8</accession>
<dbReference type="GO" id="GO:0016491">
    <property type="term" value="F:oxidoreductase activity"/>
    <property type="evidence" value="ECO:0007669"/>
    <property type="project" value="InterPro"/>
</dbReference>
<dbReference type="SUPFAM" id="SSF52833">
    <property type="entry name" value="Thioredoxin-like"/>
    <property type="match status" value="1"/>
</dbReference>
<gene>
    <name evidence="2" type="ORF">HIM_05147</name>
</gene>
<dbReference type="InterPro" id="IPR001853">
    <property type="entry name" value="DSBA-like_thioredoxin_dom"/>
</dbReference>
<evidence type="ECO:0000313" key="2">
    <source>
        <dbReference type="EMBL" id="KJZ75451.1"/>
    </source>
</evidence>
<dbReference type="Proteomes" id="UP000054481">
    <property type="component" value="Unassembled WGS sequence"/>
</dbReference>
<dbReference type="OrthoDB" id="1930760at2759"/>
<sequence>MARITIEVVFDFVCAWCFVGKRQLERALELYRKTYPGGKQDNIVVTWRPYFLNYNLVGNSVDKSELAKTKLSDMDSKTQAALTRRMEQIGRGVGINFNWGGRIGNTRNAHRLVYASREKGQEVEDALVEALFRAYHELEQDISDSGVLRTIAVEAGLDEQQADEMLGLSSLGEEVNAEAEAQKQRVGGVGVPCFFVQRDEKVGGAMDALELMDAIVRAKQQAKDDDPS</sequence>
<dbReference type="PANTHER" id="PTHR13887">
    <property type="entry name" value="GLUTATHIONE S-TRANSFERASE KAPPA"/>
    <property type="match status" value="1"/>
</dbReference>
<reference evidence="2 3" key="1">
    <citation type="journal article" date="2014" name="Genome Biol. Evol.">
        <title>Comparative genomics and transcriptomics analyses reveal divergent lifestyle features of nematode endoparasitic fungus Hirsutella minnesotensis.</title>
        <authorList>
            <person name="Lai Y."/>
            <person name="Liu K."/>
            <person name="Zhang X."/>
            <person name="Zhang X."/>
            <person name="Li K."/>
            <person name="Wang N."/>
            <person name="Shu C."/>
            <person name="Wu Y."/>
            <person name="Wang C."/>
            <person name="Bushley K.E."/>
            <person name="Xiang M."/>
            <person name="Liu X."/>
        </authorList>
    </citation>
    <scope>NUCLEOTIDE SEQUENCE [LARGE SCALE GENOMIC DNA]</scope>
    <source>
        <strain evidence="2 3">3608</strain>
    </source>
</reference>
<dbReference type="Gene3D" id="3.40.30.10">
    <property type="entry name" value="Glutaredoxin"/>
    <property type="match status" value="1"/>
</dbReference>
<name>A0A0F7ZKN8_9HYPO</name>
<evidence type="ECO:0000259" key="1">
    <source>
        <dbReference type="Pfam" id="PF01323"/>
    </source>
</evidence>
<dbReference type="InterPro" id="IPR036249">
    <property type="entry name" value="Thioredoxin-like_sf"/>
</dbReference>
<dbReference type="AlphaFoldDB" id="A0A0F7ZKN8"/>
<protein>
    <recommendedName>
        <fullName evidence="1">DSBA-like thioredoxin domain-containing protein</fullName>
    </recommendedName>
</protein>
<proteinExistence type="predicted"/>
<dbReference type="CDD" id="cd03024">
    <property type="entry name" value="DsbA_FrnE"/>
    <property type="match status" value="1"/>
</dbReference>
<keyword evidence="3" id="KW-1185">Reference proteome</keyword>
<dbReference type="EMBL" id="KQ030517">
    <property type="protein sequence ID" value="KJZ75451.1"/>
    <property type="molecule type" value="Genomic_DNA"/>
</dbReference>